<dbReference type="Proteomes" id="UP000305709">
    <property type="component" value="Unassembled WGS sequence"/>
</dbReference>
<protein>
    <recommendedName>
        <fullName evidence="3">Roadblock/LAMTOR2 domain-containing protein</fullName>
    </recommendedName>
</protein>
<reference evidence="1 2" key="1">
    <citation type="submission" date="2019-06" db="EMBL/GenBank/DDBJ databases">
        <authorList>
            <person name="Jiang L."/>
        </authorList>
    </citation>
    <scope>NUCLEOTIDE SEQUENCE [LARGE SCALE GENOMIC DNA]</scope>
    <source>
        <strain evidence="1 2">YIM 48858</strain>
    </source>
</reference>
<name>A0A5C4NBM6_9RHOB</name>
<evidence type="ECO:0008006" key="3">
    <source>
        <dbReference type="Google" id="ProtNLM"/>
    </source>
</evidence>
<dbReference type="RefSeq" id="WP_139081301.1">
    <property type="nucleotide sequence ID" value="NZ_VDFV01000009.1"/>
</dbReference>
<proteinExistence type="predicted"/>
<sequence length="131" mass="13281">MSSFETALQATMAAIPDCLASGCLDAESGLLLATGATDTDLARGLDRLGGAVADLFQGAALSGIGRLLAGPTDGAPRLPEMVVFSDEHLHVFLPLGATSGRVICYVCRKAANVGLVLARARAGVETLARAA</sequence>
<dbReference type="AlphaFoldDB" id="A0A5C4NBM6"/>
<evidence type="ECO:0000313" key="1">
    <source>
        <dbReference type="EMBL" id="TNC72184.1"/>
    </source>
</evidence>
<dbReference type="EMBL" id="VDFV01000009">
    <property type="protein sequence ID" value="TNC72184.1"/>
    <property type="molecule type" value="Genomic_DNA"/>
</dbReference>
<keyword evidence="2" id="KW-1185">Reference proteome</keyword>
<dbReference type="OrthoDB" id="3531601at2"/>
<organism evidence="1 2">
    <name type="scientific">Rubellimicrobium roseum</name>
    <dbReference type="NCBI Taxonomy" id="687525"/>
    <lineage>
        <taxon>Bacteria</taxon>
        <taxon>Pseudomonadati</taxon>
        <taxon>Pseudomonadota</taxon>
        <taxon>Alphaproteobacteria</taxon>
        <taxon>Rhodobacterales</taxon>
        <taxon>Roseobacteraceae</taxon>
        <taxon>Rubellimicrobium</taxon>
    </lineage>
</organism>
<gene>
    <name evidence="1" type="ORF">FHG71_09020</name>
</gene>
<accession>A0A5C4NBM6</accession>
<comment type="caution">
    <text evidence="1">The sequence shown here is derived from an EMBL/GenBank/DDBJ whole genome shotgun (WGS) entry which is preliminary data.</text>
</comment>
<evidence type="ECO:0000313" key="2">
    <source>
        <dbReference type="Proteomes" id="UP000305709"/>
    </source>
</evidence>